<gene>
    <name evidence="2" type="ORF">BJ508DRAFT_346308</name>
</gene>
<name>A0A3N4I6N6_ASCIM</name>
<sequence>MDMYEVNAPIHENAPTKRPKSSIPPEEFLTKDDQSYALIRLRPSTSHFFLNYEVGPRGSTTPNTLIANYYPHANSGKLKEKRHITIDPDIYDISRMFIYQSYFGPARSFIRGVAVLKRNPERSVFVLHLHPLFRGEYLYSGKWRDGPEFRWPEAGVKVVGNDTRVDQQAEDEITASGAPGRSRDGNGSGRKDKKKKRETEPDDESDVSEPVRRSRRNRKRKDSPGAVGRFFNHFRTR</sequence>
<accession>A0A3N4I6N6</accession>
<reference evidence="2 3" key="1">
    <citation type="journal article" date="2018" name="Nat. Ecol. Evol.">
        <title>Pezizomycetes genomes reveal the molecular basis of ectomycorrhizal truffle lifestyle.</title>
        <authorList>
            <person name="Murat C."/>
            <person name="Payen T."/>
            <person name="Noel B."/>
            <person name="Kuo A."/>
            <person name="Morin E."/>
            <person name="Chen J."/>
            <person name="Kohler A."/>
            <person name="Krizsan K."/>
            <person name="Balestrini R."/>
            <person name="Da Silva C."/>
            <person name="Montanini B."/>
            <person name="Hainaut M."/>
            <person name="Levati E."/>
            <person name="Barry K.W."/>
            <person name="Belfiori B."/>
            <person name="Cichocki N."/>
            <person name="Clum A."/>
            <person name="Dockter R.B."/>
            <person name="Fauchery L."/>
            <person name="Guy J."/>
            <person name="Iotti M."/>
            <person name="Le Tacon F."/>
            <person name="Lindquist E.A."/>
            <person name="Lipzen A."/>
            <person name="Malagnac F."/>
            <person name="Mello A."/>
            <person name="Molinier V."/>
            <person name="Miyauchi S."/>
            <person name="Poulain J."/>
            <person name="Riccioni C."/>
            <person name="Rubini A."/>
            <person name="Sitrit Y."/>
            <person name="Splivallo R."/>
            <person name="Traeger S."/>
            <person name="Wang M."/>
            <person name="Zifcakova L."/>
            <person name="Wipf D."/>
            <person name="Zambonelli A."/>
            <person name="Paolocci F."/>
            <person name="Nowrousian M."/>
            <person name="Ottonello S."/>
            <person name="Baldrian P."/>
            <person name="Spatafora J.W."/>
            <person name="Henrissat B."/>
            <person name="Nagy L.G."/>
            <person name="Aury J.M."/>
            <person name="Wincker P."/>
            <person name="Grigoriev I.V."/>
            <person name="Bonfante P."/>
            <person name="Martin F.M."/>
        </authorList>
    </citation>
    <scope>NUCLEOTIDE SEQUENCE [LARGE SCALE GENOMIC DNA]</scope>
    <source>
        <strain evidence="2 3">RN42</strain>
    </source>
</reference>
<evidence type="ECO:0000313" key="3">
    <source>
        <dbReference type="Proteomes" id="UP000275078"/>
    </source>
</evidence>
<proteinExistence type="predicted"/>
<evidence type="ECO:0000256" key="1">
    <source>
        <dbReference type="SAM" id="MobiDB-lite"/>
    </source>
</evidence>
<protein>
    <submittedName>
        <fullName evidence="2">Uncharacterized protein</fullName>
    </submittedName>
</protein>
<evidence type="ECO:0000313" key="2">
    <source>
        <dbReference type="EMBL" id="RPA81137.1"/>
    </source>
</evidence>
<feature type="region of interest" description="Disordered" evidence="1">
    <location>
        <begin position="161"/>
        <end position="237"/>
    </location>
</feature>
<feature type="region of interest" description="Disordered" evidence="1">
    <location>
        <begin position="1"/>
        <end position="26"/>
    </location>
</feature>
<keyword evidence="3" id="KW-1185">Reference proteome</keyword>
<dbReference type="AlphaFoldDB" id="A0A3N4I6N6"/>
<dbReference type="EMBL" id="ML119682">
    <property type="protein sequence ID" value="RPA81137.1"/>
    <property type="molecule type" value="Genomic_DNA"/>
</dbReference>
<dbReference type="Proteomes" id="UP000275078">
    <property type="component" value="Unassembled WGS sequence"/>
</dbReference>
<organism evidence="2 3">
    <name type="scientific">Ascobolus immersus RN42</name>
    <dbReference type="NCBI Taxonomy" id="1160509"/>
    <lineage>
        <taxon>Eukaryota</taxon>
        <taxon>Fungi</taxon>
        <taxon>Dikarya</taxon>
        <taxon>Ascomycota</taxon>
        <taxon>Pezizomycotina</taxon>
        <taxon>Pezizomycetes</taxon>
        <taxon>Pezizales</taxon>
        <taxon>Ascobolaceae</taxon>
        <taxon>Ascobolus</taxon>
    </lineage>
</organism>